<dbReference type="GO" id="GO:0004673">
    <property type="term" value="F:protein histidine kinase activity"/>
    <property type="evidence" value="ECO:0007669"/>
    <property type="project" value="UniProtKB-EC"/>
</dbReference>
<keyword evidence="4 10" id="KW-0808">Transferase</keyword>
<dbReference type="Gene3D" id="3.30.565.10">
    <property type="entry name" value="Histidine kinase-like ATPase, C-terminal domain"/>
    <property type="match status" value="1"/>
</dbReference>
<sequence length="477" mass="51975">MTPDVGSEDAHGPVRADGGHSRRRGFDDHPDPLIRVDGGDIVAANDRARTVFGDGDALVGGRADEYLEAATDGESVDGTSEGSSERFEPYVVPESDAESEHLIHFRPTHDGYRSNAHRARTDEATDPVPPTSTFEQYETIMQVVPDPVYATDETGTLTFVNRAFEERFGIDRVTVAESDVHFSEITTDDGAVSIAESLRGLLDDDAADRETIESVAVTADGRHLTVENSLALRPSHDGFAGAVGVLRDVTERQRREEIFAVMDRALRHNLRTNVNIIAGYAETLEPAVDDEHGEALRTIRRAATWLSKLGETVRTLERSIETAPDGGHRVDVDRLVTDCAEWARERYPSASIDVTITAEGELDAGDPLEIALQNVVENAIVHNDGAEPTVEITATDARQDGWVDLTVADDGPGVPEEERSFVLGTAMPTQLTHGSGLGLWLTSWIVQVFDGEMDIRENDPTGAVVTLTLRRMETDAE</sequence>
<comment type="catalytic activity">
    <reaction evidence="1">
        <text>ATP + protein L-histidine = ADP + protein N-phospho-L-histidine.</text>
        <dbReference type="EC" id="2.7.13.3"/>
    </reaction>
</comment>
<organism evidence="10 11">
    <name type="scientific">Halovivax cerinus</name>
    <dbReference type="NCBI Taxonomy" id="1487865"/>
    <lineage>
        <taxon>Archaea</taxon>
        <taxon>Methanobacteriati</taxon>
        <taxon>Methanobacteriota</taxon>
        <taxon>Stenosarchaea group</taxon>
        <taxon>Halobacteria</taxon>
        <taxon>Halobacteriales</taxon>
        <taxon>Natrialbaceae</taxon>
        <taxon>Halovivax</taxon>
    </lineage>
</organism>
<dbReference type="InterPro" id="IPR005467">
    <property type="entry name" value="His_kinase_dom"/>
</dbReference>
<dbReference type="AlphaFoldDB" id="A0ABD5NLW3"/>
<evidence type="ECO:0000256" key="2">
    <source>
        <dbReference type="ARBA" id="ARBA00012438"/>
    </source>
</evidence>
<dbReference type="EC" id="2.7.13.3" evidence="2"/>
<dbReference type="PANTHER" id="PTHR42878:SF15">
    <property type="entry name" value="BACTERIOPHYTOCHROME"/>
    <property type="match status" value="1"/>
</dbReference>
<keyword evidence="5 10" id="KW-0418">Kinase</keyword>
<feature type="compositionally biased region" description="Basic and acidic residues" evidence="7">
    <location>
        <begin position="8"/>
        <end position="33"/>
    </location>
</feature>
<evidence type="ECO:0000259" key="9">
    <source>
        <dbReference type="PROSITE" id="PS50112"/>
    </source>
</evidence>
<dbReference type="InterPro" id="IPR003594">
    <property type="entry name" value="HATPase_dom"/>
</dbReference>
<dbReference type="PRINTS" id="PR00344">
    <property type="entry name" value="BCTRLSENSOR"/>
</dbReference>
<dbReference type="SMART" id="SM00387">
    <property type="entry name" value="HATPase_c"/>
    <property type="match status" value="1"/>
</dbReference>
<dbReference type="Pfam" id="PF08448">
    <property type="entry name" value="PAS_4"/>
    <property type="match status" value="1"/>
</dbReference>
<dbReference type="InterPro" id="IPR050351">
    <property type="entry name" value="BphY/WalK/GraS-like"/>
</dbReference>
<dbReference type="SMART" id="SM00091">
    <property type="entry name" value="PAS"/>
    <property type="match status" value="2"/>
</dbReference>
<dbReference type="Gene3D" id="3.30.450.20">
    <property type="entry name" value="PAS domain"/>
    <property type="match status" value="1"/>
</dbReference>
<evidence type="ECO:0000256" key="4">
    <source>
        <dbReference type="ARBA" id="ARBA00022679"/>
    </source>
</evidence>
<dbReference type="GeneID" id="73903215"/>
<gene>
    <name evidence="10" type="ORF">ACFOUR_05555</name>
</gene>
<dbReference type="Pfam" id="PF13188">
    <property type="entry name" value="PAS_8"/>
    <property type="match status" value="1"/>
</dbReference>
<proteinExistence type="predicted"/>
<evidence type="ECO:0000256" key="3">
    <source>
        <dbReference type="ARBA" id="ARBA00022553"/>
    </source>
</evidence>
<dbReference type="InterPro" id="IPR003661">
    <property type="entry name" value="HisK_dim/P_dom"/>
</dbReference>
<evidence type="ECO:0000256" key="1">
    <source>
        <dbReference type="ARBA" id="ARBA00000085"/>
    </source>
</evidence>
<reference evidence="10 11" key="1">
    <citation type="journal article" date="2019" name="Int. J. Syst. Evol. Microbiol.">
        <title>The Global Catalogue of Microorganisms (GCM) 10K type strain sequencing project: providing services to taxonomists for standard genome sequencing and annotation.</title>
        <authorList>
            <consortium name="The Broad Institute Genomics Platform"/>
            <consortium name="The Broad Institute Genome Sequencing Center for Infectious Disease"/>
            <person name="Wu L."/>
            <person name="Ma J."/>
        </authorList>
    </citation>
    <scope>NUCLEOTIDE SEQUENCE [LARGE SCALE GENOMIC DNA]</scope>
    <source>
        <strain evidence="10 11">IBRC-M 10256</strain>
    </source>
</reference>
<dbReference type="PROSITE" id="PS50112">
    <property type="entry name" value="PAS"/>
    <property type="match status" value="1"/>
</dbReference>
<evidence type="ECO:0000313" key="10">
    <source>
        <dbReference type="EMBL" id="MFC3957840.1"/>
    </source>
</evidence>
<evidence type="ECO:0000313" key="11">
    <source>
        <dbReference type="Proteomes" id="UP001595846"/>
    </source>
</evidence>
<keyword evidence="11" id="KW-1185">Reference proteome</keyword>
<feature type="domain" description="PAS" evidence="9">
    <location>
        <begin position="133"/>
        <end position="205"/>
    </location>
</feature>
<dbReference type="InterPro" id="IPR013656">
    <property type="entry name" value="PAS_4"/>
</dbReference>
<name>A0ABD5NLW3_9EURY</name>
<feature type="domain" description="Histidine kinase" evidence="8">
    <location>
        <begin position="265"/>
        <end position="473"/>
    </location>
</feature>
<keyword evidence="6" id="KW-0472">Membrane</keyword>
<evidence type="ECO:0000256" key="7">
    <source>
        <dbReference type="SAM" id="MobiDB-lite"/>
    </source>
</evidence>
<dbReference type="Proteomes" id="UP001595846">
    <property type="component" value="Unassembled WGS sequence"/>
</dbReference>
<dbReference type="PROSITE" id="PS50109">
    <property type="entry name" value="HIS_KIN"/>
    <property type="match status" value="1"/>
</dbReference>
<dbReference type="NCBIfam" id="TIGR00229">
    <property type="entry name" value="sensory_box"/>
    <property type="match status" value="1"/>
</dbReference>
<dbReference type="GO" id="GO:0016020">
    <property type="term" value="C:membrane"/>
    <property type="evidence" value="ECO:0007669"/>
    <property type="project" value="UniProtKB-SubCell"/>
</dbReference>
<feature type="region of interest" description="Disordered" evidence="7">
    <location>
        <begin position="1"/>
        <end position="33"/>
    </location>
</feature>
<dbReference type="CDD" id="cd00082">
    <property type="entry name" value="HisKA"/>
    <property type="match status" value="1"/>
</dbReference>
<dbReference type="SUPFAM" id="SSF55785">
    <property type="entry name" value="PYP-like sensor domain (PAS domain)"/>
    <property type="match status" value="1"/>
</dbReference>
<dbReference type="Pfam" id="PF02518">
    <property type="entry name" value="HATPase_c"/>
    <property type="match status" value="1"/>
</dbReference>
<dbReference type="EMBL" id="JBHSAQ010000002">
    <property type="protein sequence ID" value="MFC3957840.1"/>
    <property type="molecule type" value="Genomic_DNA"/>
</dbReference>
<dbReference type="InterPro" id="IPR036890">
    <property type="entry name" value="HATPase_C_sf"/>
</dbReference>
<keyword evidence="3" id="KW-0597">Phosphoprotein</keyword>
<evidence type="ECO:0000256" key="5">
    <source>
        <dbReference type="ARBA" id="ARBA00022777"/>
    </source>
</evidence>
<evidence type="ECO:0000259" key="8">
    <source>
        <dbReference type="PROSITE" id="PS50109"/>
    </source>
</evidence>
<accession>A0ABD5NLW3</accession>
<protein>
    <recommendedName>
        <fullName evidence="2">histidine kinase</fullName>
        <ecNumber evidence="2">2.7.13.3</ecNumber>
    </recommendedName>
</protein>
<dbReference type="InterPro" id="IPR000014">
    <property type="entry name" value="PAS"/>
</dbReference>
<dbReference type="PANTHER" id="PTHR42878">
    <property type="entry name" value="TWO-COMPONENT HISTIDINE KINASE"/>
    <property type="match status" value="1"/>
</dbReference>
<dbReference type="InterPro" id="IPR035965">
    <property type="entry name" value="PAS-like_dom_sf"/>
</dbReference>
<comment type="caution">
    <text evidence="10">The sequence shown here is derived from an EMBL/GenBank/DDBJ whole genome shotgun (WGS) entry which is preliminary data.</text>
</comment>
<dbReference type="SUPFAM" id="SSF55874">
    <property type="entry name" value="ATPase domain of HSP90 chaperone/DNA topoisomerase II/histidine kinase"/>
    <property type="match status" value="1"/>
</dbReference>
<dbReference type="RefSeq" id="WP_256530532.1">
    <property type="nucleotide sequence ID" value="NZ_CP101824.1"/>
</dbReference>
<dbReference type="InterPro" id="IPR004358">
    <property type="entry name" value="Sig_transdc_His_kin-like_C"/>
</dbReference>
<evidence type="ECO:0000256" key="6">
    <source>
        <dbReference type="ARBA" id="ARBA00023136"/>
    </source>
</evidence>